<feature type="transmembrane region" description="Helical" evidence="1">
    <location>
        <begin position="21"/>
        <end position="42"/>
    </location>
</feature>
<name>A0A1Q9LFC4_9PSEU</name>
<evidence type="ECO:0000313" key="2">
    <source>
        <dbReference type="EMBL" id="OLR90736.1"/>
    </source>
</evidence>
<reference evidence="2 3" key="1">
    <citation type="submission" date="2016-10" db="EMBL/GenBank/DDBJ databases">
        <title>The Draft Genome Sequence of Actinokineospora bangkokensis 44EHWT reveals the biosynthetic pathway of antifungal compounds Thailandins with unusual extender unit butylmalonyl-CoA.</title>
        <authorList>
            <person name="Greule A."/>
            <person name="Intra B."/>
            <person name="Flemming S."/>
            <person name="Rommel M.G."/>
            <person name="Panbangred W."/>
            <person name="Bechthold A."/>
        </authorList>
    </citation>
    <scope>NUCLEOTIDE SEQUENCE [LARGE SCALE GENOMIC DNA]</scope>
    <source>
        <strain evidence="2 3">44EHW</strain>
    </source>
</reference>
<dbReference type="EMBL" id="MKQR01000026">
    <property type="protein sequence ID" value="OLR90736.1"/>
    <property type="molecule type" value="Genomic_DNA"/>
</dbReference>
<comment type="caution">
    <text evidence="2">The sequence shown here is derived from an EMBL/GenBank/DDBJ whole genome shotgun (WGS) entry which is preliminary data.</text>
</comment>
<keyword evidence="3" id="KW-1185">Reference proteome</keyword>
<feature type="transmembrane region" description="Helical" evidence="1">
    <location>
        <begin position="70"/>
        <end position="94"/>
    </location>
</feature>
<evidence type="ECO:0008006" key="4">
    <source>
        <dbReference type="Google" id="ProtNLM"/>
    </source>
</evidence>
<accession>A0A1Q9LFC4</accession>
<protein>
    <recommendedName>
        <fullName evidence="4">DUF2127 domain-containing protein</fullName>
    </recommendedName>
</protein>
<organism evidence="2 3">
    <name type="scientific">Actinokineospora bangkokensis</name>
    <dbReference type="NCBI Taxonomy" id="1193682"/>
    <lineage>
        <taxon>Bacteria</taxon>
        <taxon>Bacillati</taxon>
        <taxon>Actinomycetota</taxon>
        <taxon>Actinomycetes</taxon>
        <taxon>Pseudonocardiales</taxon>
        <taxon>Pseudonocardiaceae</taxon>
        <taxon>Actinokineospora</taxon>
    </lineage>
</organism>
<feature type="transmembrane region" description="Helical" evidence="1">
    <location>
        <begin position="101"/>
        <end position="123"/>
    </location>
</feature>
<evidence type="ECO:0000313" key="3">
    <source>
        <dbReference type="Proteomes" id="UP000186040"/>
    </source>
</evidence>
<evidence type="ECO:0000256" key="1">
    <source>
        <dbReference type="SAM" id="Phobius"/>
    </source>
</evidence>
<dbReference type="AlphaFoldDB" id="A0A1Q9LFC4"/>
<gene>
    <name evidence="2" type="ORF">BJP25_29535</name>
</gene>
<sequence>MPPYQSAPPAREDERTPRPKLVDHAVWLTLAGASIGAVGTVVRLTTDRAQLQAMLDEITEGVPDAPQIPFATVVVGAVVGVLLLLGLFALLAFLARGGRNWARVALAVLAAMGAAGFLLAVAADGPAPVLMWDLADIAFRVAAVVYLFRPESTAYFLQRRKR</sequence>
<proteinExistence type="predicted"/>
<dbReference type="Proteomes" id="UP000186040">
    <property type="component" value="Unassembled WGS sequence"/>
</dbReference>
<dbReference type="STRING" id="1193682.BJP25_29535"/>
<keyword evidence="1" id="KW-0812">Transmembrane</keyword>
<keyword evidence="1" id="KW-1133">Transmembrane helix</keyword>
<keyword evidence="1" id="KW-0472">Membrane</keyword>